<dbReference type="AlphaFoldDB" id="A0A0F9AJT3"/>
<gene>
    <name evidence="1" type="ORF">LCGC14_2562050</name>
</gene>
<protein>
    <submittedName>
        <fullName evidence="1">Uncharacterized protein</fullName>
    </submittedName>
</protein>
<comment type="caution">
    <text evidence="1">The sequence shown here is derived from an EMBL/GenBank/DDBJ whole genome shotgun (WGS) entry which is preliminary data.</text>
</comment>
<proteinExistence type="predicted"/>
<organism evidence="1">
    <name type="scientific">marine sediment metagenome</name>
    <dbReference type="NCBI Taxonomy" id="412755"/>
    <lineage>
        <taxon>unclassified sequences</taxon>
        <taxon>metagenomes</taxon>
        <taxon>ecological metagenomes</taxon>
    </lineage>
</organism>
<dbReference type="EMBL" id="LAZR01042315">
    <property type="protein sequence ID" value="KKL09819.1"/>
    <property type="molecule type" value="Genomic_DNA"/>
</dbReference>
<accession>A0A0F9AJT3</accession>
<name>A0A0F9AJT3_9ZZZZ</name>
<reference evidence="1" key="1">
    <citation type="journal article" date="2015" name="Nature">
        <title>Complex archaea that bridge the gap between prokaryotes and eukaryotes.</title>
        <authorList>
            <person name="Spang A."/>
            <person name="Saw J.H."/>
            <person name="Jorgensen S.L."/>
            <person name="Zaremba-Niedzwiedzka K."/>
            <person name="Martijn J."/>
            <person name="Lind A.E."/>
            <person name="van Eijk R."/>
            <person name="Schleper C."/>
            <person name="Guy L."/>
            <person name="Ettema T.J."/>
        </authorList>
    </citation>
    <scope>NUCLEOTIDE SEQUENCE</scope>
</reference>
<evidence type="ECO:0000313" key="1">
    <source>
        <dbReference type="EMBL" id="KKL09819.1"/>
    </source>
</evidence>
<sequence>MATVARTVGVKVLPLRTARLAVMKDVHFETSMLLLGRALRALKRNRESPARQSDLCRALRLAKVAFFDVLQVYGTRYQTRGLLDTASEVERIVNTARKGTYPAGPSVLRHVAEIRRAVRKRAG</sequence>